<dbReference type="AlphaFoldDB" id="A0A6L2ZNN2"/>
<evidence type="ECO:0000313" key="1">
    <source>
        <dbReference type="EMBL" id="GFN46202.1"/>
    </source>
</evidence>
<name>A0A6L2ZNN2_9ENTR</name>
<proteinExistence type="predicted"/>
<reference evidence="1 2" key="1">
    <citation type="submission" date="2020-06" db="EMBL/GenBank/DDBJ databases">
        <title>The genome sequence of Candidatus Regiella insecticola strain Tut.</title>
        <authorList>
            <person name="Nikoh N."/>
            <person name="Tsuchida T."/>
            <person name="Koga R."/>
            <person name="Oshima K."/>
            <person name="Hattori M."/>
            <person name="Fukatsu T."/>
        </authorList>
    </citation>
    <scope>NUCLEOTIDE SEQUENCE [LARGE SCALE GENOMIC DNA]</scope>
    <source>
        <strain evidence="1 2">Tut</strain>
    </source>
</reference>
<comment type="caution">
    <text evidence="1">The sequence shown here is derived from an EMBL/GenBank/DDBJ whole genome shotgun (WGS) entry which is preliminary data.</text>
</comment>
<accession>A0A6L2ZNN2</accession>
<evidence type="ECO:0000313" key="2">
    <source>
        <dbReference type="Proteomes" id="UP000504714"/>
    </source>
</evidence>
<sequence length="52" mass="5993">MNDSFLDEYAEFAYMDLHAVLNTFITEDYLNHCEAHSYLCRLLNGSTGLSSR</sequence>
<dbReference type="Proteomes" id="UP000504714">
    <property type="component" value="Unassembled WGS sequence"/>
</dbReference>
<organism evidence="1 2">
    <name type="scientific">Candidatus Regiella insecticola</name>
    <dbReference type="NCBI Taxonomy" id="138073"/>
    <lineage>
        <taxon>Bacteria</taxon>
        <taxon>Pseudomonadati</taxon>
        <taxon>Pseudomonadota</taxon>
        <taxon>Gammaproteobacteria</taxon>
        <taxon>Enterobacterales</taxon>
        <taxon>Enterobacteriaceae</taxon>
        <taxon>aphid secondary symbionts</taxon>
        <taxon>Candidatus Regiella</taxon>
    </lineage>
</organism>
<gene>
    <name evidence="1" type="ORF">RINTU1_16600</name>
</gene>
<protein>
    <submittedName>
        <fullName evidence="1">Uncharacterized protein</fullName>
    </submittedName>
</protein>
<dbReference type="EMBL" id="BLXO01000003">
    <property type="protein sequence ID" value="GFN46202.1"/>
    <property type="molecule type" value="Genomic_DNA"/>
</dbReference>